<reference evidence="8" key="1">
    <citation type="submission" date="2021-02" db="EMBL/GenBank/DDBJ databases">
        <authorList>
            <person name="Nowell W R."/>
        </authorList>
    </citation>
    <scope>NUCLEOTIDE SEQUENCE</scope>
</reference>
<evidence type="ECO:0000256" key="6">
    <source>
        <dbReference type="ARBA" id="ARBA00023002"/>
    </source>
</evidence>
<dbReference type="InterPro" id="IPR050775">
    <property type="entry name" value="FAD-binding_Monooxygenases"/>
</dbReference>
<keyword evidence="3" id="KW-0285">Flavoprotein</keyword>
<keyword evidence="6" id="KW-0560">Oxidoreductase</keyword>
<dbReference type="GO" id="GO:0004497">
    <property type="term" value="F:monooxygenase activity"/>
    <property type="evidence" value="ECO:0007669"/>
    <property type="project" value="UniProtKB-KW"/>
</dbReference>
<evidence type="ECO:0000313" key="8">
    <source>
        <dbReference type="EMBL" id="CAF1102736.1"/>
    </source>
</evidence>
<dbReference type="AlphaFoldDB" id="A0A814PCB2"/>
<dbReference type="PANTHER" id="PTHR43098:SF3">
    <property type="entry name" value="L-ORNITHINE N(5)-MONOOXYGENASE-RELATED"/>
    <property type="match status" value="1"/>
</dbReference>
<comment type="cofactor">
    <cofactor evidence="1">
        <name>FAD</name>
        <dbReference type="ChEBI" id="CHEBI:57692"/>
    </cofactor>
</comment>
<evidence type="ECO:0000256" key="1">
    <source>
        <dbReference type="ARBA" id="ARBA00001974"/>
    </source>
</evidence>
<keyword evidence="5" id="KW-0521">NADP</keyword>
<comment type="similarity">
    <text evidence="2">Belongs to the FAD-binding monooxygenase family.</text>
</comment>
<evidence type="ECO:0000256" key="7">
    <source>
        <dbReference type="ARBA" id="ARBA00023033"/>
    </source>
</evidence>
<dbReference type="Gene3D" id="3.50.50.60">
    <property type="entry name" value="FAD/NAD(P)-binding domain"/>
    <property type="match status" value="4"/>
</dbReference>
<comment type="caution">
    <text evidence="8">The sequence shown here is derived from an EMBL/GenBank/DDBJ whole genome shotgun (WGS) entry which is preliminary data.</text>
</comment>
<dbReference type="SUPFAM" id="SSF51905">
    <property type="entry name" value="FAD/NAD(P)-binding domain"/>
    <property type="match status" value="4"/>
</dbReference>
<dbReference type="EMBL" id="CAJNOE010000264">
    <property type="protein sequence ID" value="CAF1102736.1"/>
    <property type="molecule type" value="Genomic_DNA"/>
</dbReference>
<organism evidence="8 9">
    <name type="scientific">Adineta steineri</name>
    <dbReference type="NCBI Taxonomy" id="433720"/>
    <lineage>
        <taxon>Eukaryota</taxon>
        <taxon>Metazoa</taxon>
        <taxon>Spiralia</taxon>
        <taxon>Gnathifera</taxon>
        <taxon>Rotifera</taxon>
        <taxon>Eurotatoria</taxon>
        <taxon>Bdelloidea</taxon>
        <taxon>Adinetida</taxon>
        <taxon>Adinetidae</taxon>
        <taxon>Adineta</taxon>
    </lineage>
</organism>
<gene>
    <name evidence="8" type="ORF">IZO911_LOCUS23139</name>
</gene>
<evidence type="ECO:0000256" key="2">
    <source>
        <dbReference type="ARBA" id="ARBA00010139"/>
    </source>
</evidence>
<dbReference type="PRINTS" id="PR00411">
    <property type="entry name" value="PNDRDTASEI"/>
</dbReference>
<keyword evidence="7" id="KW-0503">Monooxygenase</keyword>
<dbReference type="Pfam" id="PF13450">
    <property type="entry name" value="NAD_binding_8"/>
    <property type="match status" value="1"/>
</dbReference>
<sequence>MSNLQKKLDQNDKSSEKIDVIIVGAGFSGLYMLYRVRELGMTVRIIEAADGVGGTWYWNRYPGARCDIESLHYSYSFSDTLREEWHWSERKIDVIIVGAGFSGLYMLYRVRELGMTVRIIEAADGVGGTWYWNRYPGARCDIESLHYSYSFSDTLREEWHWSERYASQPEILNYLNYVADKFDLRKDIQFQTRVTTANFGETLSRWNIQTNHGEQISAKFCIMATGCLSVPKRIDLKGMDTFKGNIYYTSQWPHTSIDFTGQRVAVIGTGSSGIQSIPIIAQQADHVYVFQQTPSFSIPAHNGPLDTKVEQSWKINYDEHRRKVLGSSFGVEVNDMISDKSATAATSEEQQEVYETQWQIGGLTFIFSFNDLLFNKEANITAANFVSSKIRTIVKDPMTAESLTSQDYPIGCKRVCIDTNYYETYNRNNVTLINLRKENIEEITTIGIKTKNNIYQVDNIVFATGFDAMTGALLNINIQGRSGNKLKEKWIKGPCTYLGIMTADFPNLFMITGPGSPSVLTNMIVSIEQHVEWITECLDYLRKHHFDSIETTNEAEDAWVNQVNAIANATLFPTANSWYMGANIPGKPRVCMVYVGGFAAYQKICQDIVANGYEGFQLIKNN</sequence>
<dbReference type="Proteomes" id="UP000663860">
    <property type="component" value="Unassembled WGS sequence"/>
</dbReference>
<evidence type="ECO:0000313" key="9">
    <source>
        <dbReference type="Proteomes" id="UP000663860"/>
    </source>
</evidence>
<accession>A0A814PCB2</accession>
<evidence type="ECO:0000256" key="3">
    <source>
        <dbReference type="ARBA" id="ARBA00022630"/>
    </source>
</evidence>
<protein>
    <recommendedName>
        <fullName evidence="10">Cyclohexanone monooxygenase</fullName>
    </recommendedName>
</protein>
<keyword evidence="4" id="KW-0274">FAD</keyword>
<evidence type="ECO:0000256" key="4">
    <source>
        <dbReference type="ARBA" id="ARBA00022827"/>
    </source>
</evidence>
<dbReference type="InterPro" id="IPR036188">
    <property type="entry name" value="FAD/NAD-bd_sf"/>
</dbReference>
<evidence type="ECO:0000256" key="5">
    <source>
        <dbReference type="ARBA" id="ARBA00022857"/>
    </source>
</evidence>
<evidence type="ECO:0008006" key="10">
    <source>
        <dbReference type="Google" id="ProtNLM"/>
    </source>
</evidence>
<proteinExistence type="inferred from homology"/>
<dbReference type="PANTHER" id="PTHR43098">
    <property type="entry name" value="L-ORNITHINE N(5)-MONOOXYGENASE-RELATED"/>
    <property type="match status" value="1"/>
</dbReference>
<name>A0A814PCB2_9BILA</name>
<dbReference type="Pfam" id="PF13738">
    <property type="entry name" value="Pyr_redox_3"/>
    <property type="match status" value="1"/>
</dbReference>